<feature type="region of interest" description="Disordered" evidence="2">
    <location>
        <begin position="96"/>
        <end position="140"/>
    </location>
</feature>
<comment type="caution">
    <text evidence="4">The sequence shown here is derived from an EMBL/GenBank/DDBJ whole genome shotgun (WGS) entry which is preliminary data.</text>
</comment>
<evidence type="ECO:0000256" key="2">
    <source>
        <dbReference type="SAM" id="MobiDB-lite"/>
    </source>
</evidence>
<accession>A0A2H9TME1</accession>
<evidence type="ECO:0000313" key="5">
    <source>
        <dbReference type="Proteomes" id="UP000240830"/>
    </source>
</evidence>
<feature type="compositionally biased region" description="Acidic residues" evidence="2">
    <location>
        <begin position="123"/>
        <end position="137"/>
    </location>
</feature>
<comment type="similarity">
    <text evidence="1">Belongs to the IWR1/SLC7A6OS family.</text>
</comment>
<dbReference type="AlphaFoldDB" id="A0A2H9TME1"/>
<organism evidence="4 5">
    <name type="scientific">Paramicrosporidium saccamoebae</name>
    <dbReference type="NCBI Taxonomy" id="1246581"/>
    <lineage>
        <taxon>Eukaryota</taxon>
        <taxon>Fungi</taxon>
        <taxon>Fungi incertae sedis</taxon>
        <taxon>Cryptomycota</taxon>
        <taxon>Cryptomycota incertae sedis</taxon>
        <taxon>Paramicrosporidium</taxon>
    </lineage>
</organism>
<feature type="domain" description="Transcription factor Iwr1" evidence="3">
    <location>
        <begin position="80"/>
        <end position="127"/>
    </location>
</feature>
<name>A0A2H9TME1_9FUNG</name>
<proteinExistence type="inferred from homology"/>
<gene>
    <name evidence="4" type="ORF">PSACC_01323</name>
</gene>
<evidence type="ECO:0000256" key="1">
    <source>
        <dbReference type="ARBA" id="ARBA00010218"/>
    </source>
</evidence>
<evidence type="ECO:0000313" key="4">
    <source>
        <dbReference type="EMBL" id="PJF18820.1"/>
    </source>
</evidence>
<feature type="compositionally biased region" description="Acidic residues" evidence="2">
    <location>
        <begin position="101"/>
        <end position="115"/>
    </location>
</feature>
<feature type="region of interest" description="Disordered" evidence="2">
    <location>
        <begin position="145"/>
        <end position="164"/>
    </location>
</feature>
<dbReference type="EMBL" id="MTSL01000101">
    <property type="protein sequence ID" value="PJF18820.1"/>
    <property type="molecule type" value="Genomic_DNA"/>
</dbReference>
<protein>
    <recommendedName>
        <fullName evidence="3">Transcription factor Iwr1 domain-containing protein</fullName>
    </recommendedName>
</protein>
<dbReference type="InterPro" id="IPR013883">
    <property type="entry name" value="TF_Iwr1_dom"/>
</dbReference>
<reference evidence="4 5" key="1">
    <citation type="submission" date="2016-10" db="EMBL/GenBank/DDBJ databases">
        <title>The genome of Paramicrosporidium saccamoebae is the missing link in understanding Cryptomycota and Microsporidia evolution.</title>
        <authorList>
            <person name="Quandt C.A."/>
            <person name="Beaudet D."/>
            <person name="Corsaro D."/>
            <person name="Michel R."/>
            <person name="Corradi N."/>
            <person name="James T."/>
        </authorList>
    </citation>
    <scope>NUCLEOTIDE SEQUENCE [LARGE SCALE GENOMIC DNA]</scope>
    <source>
        <strain evidence="4 5">KSL3</strain>
    </source>
</reference>
<dbReference type="Pfam" id="PF08574">
    <property type="entry name" value="Iwr1"/>
    <property type="match status" value="1"/>
</dbReference>
<dbReference type="Proteomes" id="UP000240830">
    <property type="component" value="Unassembled WGS sequence"/>
</dbReference>
<evidence type="ECO:0000259" key="3">
    <source>
        <dbReference type="Pfam" id="PF08574"/>
    </source>
</evidence>
<sequence length="164" mass="18887">MSPPGLIRIKRSAEDPPLVALLCEHDEDTLYYQLMHHDESNKTACVEPVTLSEALEQIKIEALPVKMDEVKLEDETLDGFVYDYYLHKSTAPEQLDVSRIDEEDSLWEDDEDSNAEDYYQNDYPDEDDDNSDVTSNEDSDHWYRSGLSRHHDGCNSGFSDDDAY</sequence>
<keyword evidence="5" id="KW-1185">Reference proteome</keyword>